<dbReference type="GO" id="GO:0016020">
    <property type="term" value="C:membrane"/>
    <property type="evidence" value="ECO:0007669"/>
    <property type="project" value="InterPro"/>
</dbReference>
<dbReference type="PROSITE" id="PS50111">
    <property type="entry name" value="CHEMOTAXIS_TRANSDUC_2"/>
    <property type="match status" value="1"/>
</dbReference>
<dbReference type="AlphaFoldDB" id="A0AAE4YD83"/>
<comment type="similarity">
    <text evidence="2">Belongs to the methyl-accepting chemotaxis (MCP) protein family.</text>
</comment>
<dbReference type="SMART" id="SM00283">
    <property type="entry name" value="MA"/>
    <property type="match status" value="1"/>
</dbReference>
<evidence type="ECO:0000259" key="6">
    <source>
        <dbReference type="PROSITE" id="PS50111"/>
    </source>
</evidence>
<dbReference type="Pfam" id="PF00672">
    <property type="entry name" value="HAMP"/>
    <property type="match status" value="1"/>
</dbReference>
<comment type="caution">
    <text evidence="8">The sequence shown here is derived from an EMBL/GenBank/DDBJ whole genome shotgun (WGS) entry which is preliminary data.</text>
</comment>
<evidence type="ECO:0000256" key="2">
    <source>
        <dbReference type="ARBA" id="ARBA00029447"/>
    </source>
</evidence>
<organism evidence="8 9">
    <name type="scientific">Stagnihabitans tardus</name>
    <dbReference type="NCBI Taxonomy" id="2699202"/>
    <lineage>
        <taxon>Bacteria</taxon>
        <taxon>Pseudomonadati</taxon>
        <taxon>Pseudomonadota</taxon>
        <taxon>Alphaproteobacteria</taxon>
        <taxon>Rhodobacterales</taxon>
        <taxon>Paracoccaceae</taxon>
        <taxon>Stagnihabitans</taxon>
    </lineage>
</organism>
<name>A0AAE4YD83_9RHOB</name>
<feature type="transmembrane region" description="Helical" evidence="5">
    <location>
        <begin position="437"/>
        <end position="459"/>
    </location>
</feature>
<dbReference type="RefSeq" id="WP_168776709.1">
    <property type="nucleotide sequence ID" value="NZ_JAABNR010000039.1"/>
</dbReference>
<keyword evidence="3" id="KW-0807">Transducer</keyword>
<dbReference type="Pfam" id="PF00015">
    <property type="entry name" value="MCPsignal"/>
    <property type="match status" value="1"/>
</dbReference>
<feature type="domain" description="Methyl-accepting transducer" evidence="6">
    <location>
        <begin position="584"/>
        <end position="813"/>
    </location>
</feature>
<dbReference type="PANTHER" id="PTHR43531">
    <property type="entry name" value="PROTEIN ICFG"/>
    <property type="match status" value="1"/>
</dbReference>
<evidence type="ECO:0000313" key="8">
    <source>
        <dbReference type="EMBL" id="NBZ89919.1"/>
    </source>
</evidence>
<evidence type="ECO:0000256" key="5">
    <source>
        <dbReference type="SAM" id="Phobius"/>
    </source>
</evidence>
<dbReference type="InterPro" id="IPR051310">
    <property type="entry name" value="MCP_chemotaxis"/>
</dbReference>
<dbReference type="InterPro" id="IPR004090">
    <property type="entry name" value="Chemotax_Me-accpt_rcpt"/>
</dbReference>
<sequence length="853" mass="89524">MTACIAVAIAISDTMFRKTSENMGVLHDAHIPALTVQVNTLATTTTLQQGFSDLLLAADAQAVGKSRDAALAILGALQANASASGVSQDRLTAIQALIDQLADARLADFTTGAEVTAAMESLRSNVDAISQRLTEAEDSAFFDLAINGEATVDGVGSTLDTLVEEHFTALRLALQVRAATNDLAGMTLAHGQTNDMALRPILNDLALSARSELERVLPELAARPELALLQEPVATFLDMVGKDAGGQFGGINVSAIIAARGEVDKQVVSAIDEIEFNLVIAASDAKDSNAAAIRALIEVQVAGIRDGAHLSALVRQSVILALESFVSDSPDRIALISDQLRPILAELTTRLEGYADEDLKLDVAQLVALVTPETGVPALRIASLAARAEAARLAAEAATETAQIAGAVATGLGEVLSQVTSSTSGLLTNLSAARDQMWRVGAGAAALVLLSVLLAWATIVRPLGRVTQLTKRLAAGDLSPVLGMDRWRGEVGQMVSALKVFRDGMDQRAALEAKRLEAEADSLRRAQEQEDVVRILARSFQRLSEGDLDVVIGEDFPSDYNALRANFNAAIARLSGLLRAVADLGDRIRASSYEISGTSQDLSRRTEHAASTLQSTVSKLAGLAHSVGESADRVADAAKLGRDARHDAEESVTVIRTSLELMNAIADAFERISAVIGLIDEISFQTNLLALNAAVEAARAGDAGRGFAVVASEVRALAQRSSEAAHDIKKVIADSSDLVKTGVSATGQAGQSLSGIVDAVVAMADRIEQIAVSSSAQSGTIADVSRVAADLDESMHYNVARFEETTAASHSLSEEAQVLSSRLQDFRLPPEAGQFAPDPARPDGQKRLKSQAA</sequence>
<reference evidence="8" key="1">
    <citation type="submission" date="2020-01" db="EMBL/GenBank/DDBJ databases">
        <authorList>
            <person name="Chen W.-M."/>
        </authorList>
    </citation>
    <scope>NUCLEOTIDE SEQUENCE</scope>
    <source>
        <strain evidence="8">CYK-10</strain>
    </source>
</reference>
<keyword evidence="5" id="KW-0472">Membrane</keyword>
<evidence type="ECO:0000256" key="4">
    <source>
        <dbReference type="SAM" id="MobiDB-lite"/>
    </source>
</evidence>
<dbReference type="CDD" id="cd06225">
    <property type="entry name" value="HAMP"/>
    <property type="match status" value="1"/>
</dbReference>
<proteinExistence type="inferred from homology"/>
<dbReference type="PRINTS" id="PR00260">
    <property type="entry name" value="CHEMTRNSDUCR"/>
</dbReference>
<evidence type="ECO:0000259" key="7">
    <source>
        <dbReference type="PROSITE" id="PS50885"/>
    </source>
</evidence>
<dbReference type="SUPFAM" id="SSF58104">
    <property type="entry name" value="Methyl-accepting chemotaxis protein (MCP) signaling domain"/>
    <property type="match status" value="1"/>
</dbReference>
<dbReference type="GO" id="GO:0004888">
    <property type="term" value="F:transmembrane signaling receptor activity"/>
    <property type="evidence" value="ECO:0007669"/>
    <property type="project" value="InterPro"/>
</dbReference>
<dbReference type="PANTHER" id="PTHR43531:SF11">
    <property type="entry name" value="METHYL-ACCEPTING CHEMOTAXIS PROTEIN 3"/>
    <property type="match status" value="1"/>
</dbReference>
<keyword evidence="5" id="KW-1133">Transmembrane helix</keyword>
<protein>
    <submittedName>
        <fullName evidence="8">HAMP domain-containing protein</fullName>
    </submittedName>
</protein>
<keyword evidence="1" id="KW-0145">Chemotaxis</keyword>
<dbReference type="Proteomes" id="UP001193501">
    <property type="component" value="Unassembled WGS sequence"/>
</dbReference>
<dbReference type="InterPro" id="IPR004089">
    <property type="entry name" value="MCPsignal_dom"/>
</dbReference>
<dbReference type="PROSITE" id="PS50885">
    <property type="entry name" value="HAMP"/>
    <property type="match status" value="2"/>
</dbReference>
<dbReference type="Gene3D" id="1.10.287.950">
    <property type="entry name" value="Methyl-accepting chemotaxis protein"/>
    <property type="match status" value="1"/>
</dbReference>
<gene>
    <name evidence="8" type="ORF">GV832_20235</name>
</gene>
<dbReference type="Gene3D" id="6.10.340.10">
    <property type="match status" value="1"/>
</dbReference>
<evidence type="ECO:0000256" key="1">
    <source>
        <dbReference type="ARBA" id="ARBA00022500"/>
    </source>
</evidence>
<feature type="domain" description="HAMP" evidence="7">
    <location>
        <begin position="533"/>
        <end position="579"/>
    </location>
</feature>
<feature type="domain" description="HAMP" evidence="7">
    <location>
        <begin position="457"/>
        <end position="510"/>
    </location>
</feature>
<evidence type="ECO:0000256" key="3">
    <source>
        <dbReference type="PROSITE-ProRule" id="PRU00284"/>
    </source>
</evidence>
<evidence type="ECO:0000313" key="9">
    <source>
        <dbReference type="Proteomes" id="UP001193501"/>
    </source>
</evidence>
<dbReference type="InterPro" id="IPR003660">
    <property type="entry name" value="HAMP_dom"/>
</dbReference>
<dbReference type="GO" id="GO:0006935">
    <property type="term" value="P:chemotaxis"/>
    <property type="evidence" value="ECO:0007669"/>
    <property type="project" value="UniProtKB-KW"/>
</dbReference>
<accession>A0AAE4YD83</accession>
<dbReference type="GO" id="GO:0007165">
    <property type="term" value="P:signal transduction"/>
    <property type="evidence" value="ECO:0007669"/>
    <property type="project" value="UniProtKB-KW"/>
</dbReference>
<keyword evidence="9" id="KW-1185">Reference proteome</keyword>
<feature type="region of interest" description="Disordered" evidence="4">
    <location>
        <begin position="827"/>
        <end position="853"/>
    </location>
</feature>
<keyword evidence="5" id="KW-0812">Transmembrane</keyword>
<dbReference type="SMART" id="SM00304">
    <property type="entry name" value="HAMP"/>
    <property type="match status" value="2"/>
</dbReference>
<dbReference type="SUPFAM" id="SSF158472">
    <property type="entry name" value="HAMP domain-like"/>
    <property type="match status" value="1"/>
</dbReference>
<dbReference type="EMBL" id="JAABNR010000039">
    <property type="protein sequence ID" value="NBZ89919.1"/>
    <property type="molecule type" value="Genomic_DNA"/>
</dbReference>